<evidence type="ECO:0000256" key="1">
    <source>
        <dbReference type="SAM" id="Phobius"/>
    </source>
</evidence>
<keyword evidence="3" id="KW-1185">Reference proteome</keyword>
<feature type="transmembrane region" description="Helical" evidence="1">
    <location>
        <begin position="52"/>
        <end position="73"/>
    </location>
</feature>
<evidence type="ECO:0000313" key="3">
    <source>
        <dbReference type="Proteomes" id="UP000003009"/>
    </source>
</evidence>
<organism evidence="2 3">
    <name type="scientific">Kingella oralis ATCC 51147</name>
    <dbReference type="NCBI Taxonomy" id="629741"/>
    <lineage>
        <taxon>Bacteria</taxon>
        <taxon>Pseudomonadati</taxon>
        <taxon>Pseudomonadota</taxon>
        <taxon>Betaproteobacteria</taxon>
        <taxon>Neisseriales</taxon>
        <taxon>Neisseriaceae</taxon>
        <taxon>Kingella</taxon>
    </lineage>
</organism>
<reference evidence="2" key="1">
    <citation type="submission" date="2009-04" db="EMBL/GenBank/DDBJ databases">
        <authorList>
            <person name="Weinstock G."/>
            <person name="Sodergren E."/>
            <person name="Clifton S."/>
            <person name="Fulton L."/>
            <person name="Fulton B."/>
            <person name="Courtney L."/>
            <person name="Fronick C."/>
            <person name="Harrison M."/>
            <person name="Strong C."/>
            <person name="Farmer C."/>
            <person name="Delahaunty K."/>
            <person name="Markovic C."/>
            <person name="Hall O."/>
            <person name="Minx P."/>
            <person name="Tomlinson C."/>
            <person name="Mitreva M."/>
            <person name="Nelson J."/>
            <person name="Hou S."/>
            <person name="Wollam A."/>
            <person name="Pepin K.H."/>
            <person name="Johnson M."/>
            <person name="Bhonagiri V."/>
            <person name="Nash W.E."/>
            <person name="Warren W."/>
            <person name="Chinwalla A."/>
            <person name="Mardis E.R."/>
            <person name="Wilson R.K."/>
        </authorList>
    </citation>
    <scope>NUCLEOTIDE SEQUENCE [LARGE SCALE GENOMIC DNA]</scope>
    <source>
        <strain evidence="2">ATCC 51147</strain>
    </source>
</reference>
<name>C4GGG1_9NEIS</name>
<keyword evidence="1" id="KW-1133">Transmembrane helix</keyword>
<accession>C4GGG1</accession>
<sequence>MHVIPPAFTAQLTHLQHFVFTIGIILILDAVIYRTCLAVCTQIYGRAEARRLAYGTGWTFAIIAKLIAIWWFFG</sequence>
<comment type="caution">
    <text evidence="2">The sequence shown here is derived from an EMBL/GenBank/DDBJ whole genome shotgun (WGS) entry which is preliminary data.</text>
</comment>
<keyword evidence="1" id="KW-0472">Membrane</keyword>
<gene>
    <name evidence="2" type="ORF">GCWU000324_01229</name>
</gene>
<dbReference type="EMBL" id="ACJW02000002">
    <property type="protein sequence ID" value="EEP69316.1"/>
    <property type="molecule type" value="Genomic_DNA"/>
</dbReference>
<protein>
    <submittedName>
        <fullName evidence="2">Uncharacterized protein</fullName>
    </submittedName>
</protein>
<keyword evidence="1" id="KW-0812">Transmembrane</keyword>
<dbReference type="Proteomes" id="UP000003009">
    <property type="component" value="Unassembled WGS sequence"/>
</dbReference>
<dbReference type="AlphaFoldDB" id="C4GGG1"/>
<feature type="transmembrane region" description="Helical" evidence="1">
    <location>
        <begin position="18"/>
        <end position="40"/>
    </location>
</feature>
<dbReference type="HOGENOM" id="CLU_2682903_0_0_4"/>
<evidence type="ECO:0000313" key="2">
    <source>
        <dbReference type="EMBL" id="EEP69316.1"/>
    </source>
</evidence>
<proteinExistence type="predicted"/>